<keyword evidence="6" id="KW-1185">Reference proteome</keyword>
<dbReference type="GO" id="GO:0005739">
    <property type="term" value="C:mitochondrion"/>
    <property type="evidence" value="ECO:0007669"/>
    <property type="project" value="TreeGrafter"/>
</dbReference>
<gene>
    <name evidence="5" type="ORF">IV203_005871</name>
</gene>
<keyword evidence="4" id="KW-1133">Transmembrane helix</keyword>
<feature type="transmembrane region" description="Helical" evidence="4">
    <location>
        <begin position="526"/>
        <end position="547"/>
    </location>
</feature>
<reference evidence="5" key="2">
    <citation type="submission" date="2021-04" db="EMBL/GenBank/DDBJ databases">
        <authorList>
            <person name="Podell S."/>
        </authorList>
    </citation>
    <scope>NUCLEOTIDE SEQUENCE</scope>
    <source>
        <strain evidence="5">Hildebrandi</strain>
    </source>
</reference>
<feature type="compositionally biased region" description="Acidic residues" evidence="3">
    <location>
        <begin position="152"/>
        <end position="163"/>
    </location>
</feature>
<proteinExistence type="inferred from homology"/>
<protein>
    <submittedName>
        <fullName evidence="5">Mitochondrial carrier protein</fullName>
    </submittedName>
</protein>
<keyword evidence="1 2" id="KW-0812">Transmembrane</keyword>
<dbReference type="Pfam" id="PF00153">
    <property type="entry name" value="Mito_carr"/>
    <property type="match status" value="2"/>
</dbReference>
<evidence type="ECO:0000256" key="4">
    <source>
        <dbReference type="SAM" id="Phobius"/>
    </source>
</evidence>
<dbReference type="GO" id="GO:0005371">
    <property type="term" value="F:tricarboxylate secondary active transmembrane transporter activity"/>
    <property type="evidence" value="ECO:0007669"/>
    <property type="project" value="TreeGrafter"/>
</dbReference>
<dbReference type="PANTHER" id="PTHR46982">
    <property type="entry name" value="CITRATE/OXOGLUTARATE CARRIER PROTEIN"/>
    <property type="match status" value="1"/>
</dbReference>
<keyword evidence="1 4" id="KW-0472">Membrane</keyword>
<name>A0A9K3KN46_9STRA</name>
<accession>A0A9K3KN46</accession>
<reference evidence="5" key="1">
    <citation type="journal article" date="2021" name="Sci. Rep.">
        <title>Diploid genomic architecture of Nitzschia inconspicua, an elite biomass production diatom.</title>
        <authorList>
            <person name="Oliver A."/>
            <person name="Podell S."/>
            <person name="Pinowska A."/>
            <person name="Traller J.C."/>
            <person name="Smith S.R."/>
            <person name="McClure R."/>
            <person name="Beliaev A."/>
            <person name="Bohutskyi P."/>
            <person name="Hill E.A."/>
            <person name="Rabines A."/>
            <person name="Zheng H."/>
            <person name="Allen L.Z."/>
            <person name="Kuo A."/>
            <person name="Grigoriev I.V."/>
            <person name="Allen A.E."/>
            <person name="Hazlebeck D."/>
            <person name="Allen E.E."/>
        </authorList>
    </citation>
    <scope>NUCLEOTIDE SEQUENCE</scope>
    <source>
        <strain evidence="5">Hildebrandi</strain>
    </source>
</reference>
<evidence type="ECO:0000313" key="6">
    <source>
        <dbReference type="Proteomes" id="UP000693970"/>
    </source>
</evidence>
<feature type="region of interest" description="Disordered" evidence="3">
    <location>
        <begin position="152"/>
        <end position="178"/>
    </location>
</feature>
<evidence type="ECO:0000256" key="3">
    <source>
        <dbReference type="SAM" id="MobiDB-lite"/>
    </source>
</evidence>
<dbReference type="InterPro" id="IPR053017">
    <property type="entry name" value="Mito_Cit/Oxoglu_Carrier"/>
</dbReference>
<dbReference type="Proteomes" id="UP000693970">
    <property type="component" value="Unassembled WGS sequence"/>
</dbReference>
<evidence type="ECO:0000313" key="5">
    <source>
        <dbReference type="EMBL" id="KAG7346802.1"/>
    </source>
</evidence>
<evidence type="ECO:0000256" key="1">
    <source>
        <dbReference type="PROSITE-ProRule" id="PRU00282"/>
    </source>
</evidence>
<keyword evidence="2" id="KW-0813">Transport</keyword>
<organism evidence="5 6">
    <name type="scientific">Nitzschia inconspicua</name>
    <dbReference type="NCBI Taxonomy" id="303405"/>
    <lineage>
        <taxon>Eukaryota</taxon>
        <taxon>Sar</taxon>
        <taxon>Stramenopiles</taxon>
        <taxon>Ochrophyta</taxon>
        <taxon>Bacillariophyta</taxon>
        <taxon>Bacillariophyceae</taxon>
        <taxon>Bacillariophycidae</taxon>
        <taxon>Bacillariales</taxon>
        <taxon>Bacillariaceae</taxon>
        <taxon>Nitzschia</taxon>
    </lineage>
</organism>
<dbReference type="PROSITE" id="PS50920">
    <property type="entry name" value="SOLCAR"/>
    <property type="match status" value="1"/>
</dbReference>
<dbReference type="GO" id="GO:0016020">
    <property type="term" value="C:membrane"/>
    <property type="evidence" value="ECO:0007669"/>
    <property type="project" value="UniProtKB-UniRule"/>
</dbReference>
<evidence type="ECO:0000256" key="2">
    <source>
        <dbReference type="RuleBase" id="RU000488"/>
    </source>
</evidence>
<dbReference type="EMBL" id="JAGRRH010000021">
    <property type="protein sequence ID" value="KAG7346802.1"/>
    <property type="molecule type" value="Genomic_DNA"/>
</dbReference>
<dbReference type="InterPro" id="IPR018108">
    <property type="entry name" value="MCP_transmembrane"/>
</dbReference>
<dbReference type="OrthoDB" id="10253709at2759"/>
<comment type="caution">
    <text evidence="5">The sequence shown here is derived from an EMBL/GenBank/DDBJ whole genome shotgun (WGS) entry which is preliminary data.</text>
</comment>
<comment type="similarity">
    <text evidence="2">Belongs to the mitochondrial carrier (TC 2.A.29) family.</text>
</comment>
<sequence>MRYYSRRSRTITIVAAAAVVTIANATSDFHNNDHLSNWRYSSSPYLYNEIRTVDLSSDDENDVQNDSSYHSQVTRTLAQHPQDSWQFSAAGESDWTEDDSSASVVASSLLYDGGCYVSSQAIMCQGGGGDLANSNSPVANAILQHFLDEDVYSEDDEEDDNGDDDGHSSMLSNGSLKRTKTTLRKARCFAGAAHRGPNSYDNDSRSATSSTFIKQQNSFFQRKKQFKSAFLQQQPKSSPSMLSSVLRVRGGAAANVGSELTKKLINAAIVTLIFEGCCGHILEFFKIVMQTSPPGTTYGSVFKEITSEKGLSGLWDGFVPWGVLQAVLKGGVFGVAYEAAEKILVPLAEDRKIPMKLAMTLAGGIAGGFQGFVLSPTLLMKTRVMTNEIFRESMSLWQTTWKAMVIGGDIIKKEGLGSLMKGADTFATKRIFDWASRYFFADLFEALFVHLKGGSLSVSEKSIASLLGGVASTVLTLPLDVLVAKTQDAKKAGVKVSAMKLFSDELEKEGWVGLKNNYMKGFEARLLHVCLTTVVIKTMSPIVYTIIFGK</sequence>
<dbReference type="PANTHER" id="PTHR46982:SF1">
    <property type="entry name" value="CITRATE_OXOGLUTARATE CARRIER PROTEIN"/>
    <property type="match status" value="1"/>
</dbReference>
<dbReference type="GO" id="GO:0015742">
    <property type="term" value="P:alpha-ketoglutarate transport"/>
    <property type="evidence" value="ECO:0007669"/>
    <property type="project" value="TreeGrafter"/>
</dbReference>
<feature type="transmembrane region" description="Helical" evidence="4">
    <location>
        <begin position="357"/>
        <end position="379"/>
    </location>
</feature>
<dbReference type="AlphaFoldDB" id="A0A9K3KN46"/>
<feature type="repeat" description="Solcar" evidence="1">
    <location>
        <begin position="354"/>
        <end position="447"/>
    </location>
</feature>
<dbReference type="GO" id="GO:0006843">
    <property type="term" value="P:mitochondrial citrate transmembrane transport"/>
    <property type="evidence" value="ECO:0007669"/>
    <property type="project" value="TreeGrafter"/>
</dbReference>